<dbReference type="Pfam" id="PF00082">
    <property type="entry name" value="Peptidase_S8"/>
    <property type="match status" value="1"/>
</dbReference>
<keyword evidence="3 5" id="KW-0378">Hydrolase</keyword>
<evidence type="ECO:0000256" key="5">
    <source>
        <dbReference type="PROSITE-ProRule" id="PRU01240"/>
    </source>
</evidence>
<keyword evidence="4 5" id="KW-0720">Serine protease</keyword>
<dbReference type="InterPro" id="IPR015500">
    <property type="entry name" value="Peptidase_S8_subtilisin-rel"/>
</dbReference>
<dbReference type="InterPro" id="IPR036852">
    <property type="entry name" value="Peptidase_S8/S53_dom_sf"/>
</dbReference>
<dbReference type="GO" id="GO:0006508">
    <property type="term" value="P:proteolysis"/>
    <property type="evidence" value="ECO:0007669"/>
    <property type="project" value="UniProtKB-KW"/>
</dbReference>
<evidence type="ECO:0000259" key="7">
    <source>
        <dbReference type="Pfam" id="PF00082"/>
    </source>
</evidence>
<dbReference type="SUPFAM" id="SSF52743">
    <property type="entry name" value="Subtilisin-like"/>
    <property type="match status" value="1"/>
</dbReference>
<dbReference type="InterPro" id="IPR000209">
    <property type="entry name" value="Peptidase_S8/S53_dom"/>
</dbReference>
<dbReference type="Gene3D" id="3.40.50.200">
    <property type="entry name" value="Peptidase S8/S53 domain"/>
    <property type="match status" value="1"/>
</dbReference>
<name>A0A3A3FMR9_9BURK</name>
<dbReference type="CDD" id="cd07480">
    <property type="entry name" value="Peptidases_S8_12"/>
    <property type="match status" value="1"/>
</dbReference>
<evidence type="ECO:0000256" key="3">
    <source>
        <dbReference type="ARBA" id="ARBA00022801"/>
    </source>
</evidence>
<gene>
    <name evidence="8" type="ORF">D3871_20575</name>
</gene>
<accession>A0A3A3FMR9</accession>
<sequence length="401" mass="41514">MNAKYVVLRNNRLLTSDPFARAFGMAEATPAGTAVPSGFSIEVSDLRKKDLVAKNREADVEIIAPVMRMKLIEPHATTNEERVQAASPNVAWGIEAIGADTSPFTGEDIVVAVLDTGIDAGHPAFAGVQIIEKDFTGEGNGDQNGHGTHCAGTIFGRDINGKRIGVARGVKKALIGKVLGERGGGSTEGICEAIQWAIQNGANVISMSLGMDFPGWVAQLKAGGIPENVAVSMALEDYRKNVMLFERLASFIKANGAFSQTALIVAAAGNESGRRPPKPWEISVSPPAVADGIVSVGALGVAANGFAVAPFSNTGPNISGPGVDVFSAWKNGDTKSLSGTSMATPHIAGAAALWADKLKKAGNFTAVQLAASLIGSGSTNKFIDEFDPTDVGAGMVQCPQD</sequence>
<evidence type="ECO:0000256" key="2">
    <source>
        <dbReference type="ARBA" id="ARBA00022670"/>
    </source>
</evidence>
<proteinExistence type="inferred from homology"/>
<dbReference type="PRINTS" id="PR00723">
    <property type="entry name" value="SUBTILISIN"/>
</dbReference>
<dbReference type="GO" id="GO:0004252">
    <property type="term" value="F:serine-type endopeptidase activity"/>
    <property type="evidence" value="ECO:0007669"/>
    <property type="project" value="UniProtKB-UniRule"/>
</dbReference>
<dbReference type="InterPro" id="IPR050131">
    <property type="entry name" value="Peptidase_S8_subtilisin-like"/>
</dbReference>
<feature type="active site" description="Charge relay system" evidence="5">
    <location>
        <position position="146"/>
    </location>
</feature>
<protein>
    <submittedName>
        <fullName evidence="8">Peptidase S8</fullName>
    </submittedName>
</protein>
<evidence type="ECO:0000256" key="6">
    <source>
        <dbReference type="RuleBase" id="RU003355"/>
    </source>
</evidence>
<keyword evidence="2 5" id="KW-0645">Protease</keyword>
<dbReference type="RefSeq" id="WP_119770921.1">
    <property type="nucleotide sequence ID" value="NZ_QYUO01000002.1"/>
</dbReference>
<feature type="domain" description="Peptidase S8/S53" evidence="7">
    <location>
        <begin position="106"/>
        <end position="374"/>
    </location>
</feature>
<dbReference type="InterPro" id="IPR023827">
    <property type="entry name" value="Peptidase_S8_Asp-AS"/>
</dbReference>
<dbReference type="Proteomes" id="UP000265955">
    <property type="component" value="Unassembled WGS sequence"/>
</dbReference>
<evidence type="ECO:0000256" key="4">
    <source>
        <dbReference type="ARBA" id="ARBA00022825"/>
    </source>
</evidence>
<evidence type="ECO:0000313" key="8">
    <source>
        <dbReference type="EMBL" id="RJF95775.1"/>
    </source>
</evidence>
<dbReference type="PANTHER" id="PTHR43806">
    <property type="entry name" value="PEPTIDASE S8"/>
    <property type="match status" value="1"/>
</dbReference>
<comment type="similarity">
    <text evidence="1 5 6">Belongs to the peptidase S8 family.</text>
</comment>
<evidence type="ECO:0000313" key="9">
    <source>
        <dbReference type="Proteomes" id="UP000265955"/>
    </source>
</evidence>
<keyword evidence="9" id="KW-1185">Reference proteome</keyword>
<evidence type="ECO:0000256" key="1">
    <source>
        <dbReference type="ARBA" id="ARBA00011073"/>
    </source>
</evidence>
<dbReference type="OrthoDB" id="9790784at2"/>
<feature type="active site" description="Charge relay system" evidence="5">
    <location>
        <position position="115"/>
    </location>
</feature>
<dbReference type="PANTHER" id="PTHR43806:SF11">
    <property type="entry name" value="CEREVISIN-RELATED"/>
    <property type="match status" value="1"/>
</dbReference>
<comment type="caution">
    <text evidence="8">The sequence shown here is derived from an EMBL/GenBank/DDBJ whole genome shotgun (WGS) entry which is preliminary data.</text>
</comment>
<reference evidence="9" key="1">
    <citation type="submission" date="2018-09" db="EMBL/GenBank/DDBJ databases">
        <authorList>
            <person name="Zhu H."/>
        </authorList>
    </citation>
    <scope>NUCLEOTIDE SEQUENCE [LARGE SCALE GENOMIC DNA]</scope>
    <source>
        <strain evidence="9">K1R23-30</strain>
    </source>
</reference>
<dbReference type="EMBL" id="QYUO01000002">
    <property type="protein sequence ID" value="RJF95775.1"/>
    <property type="molecule type" value="Genomic_DNA"/>
</dbReference>
<dbReference type="PROSITE" id="PS00138">
    <property type="entry name" value="SUBTILASE_SER"/>
    <property type="match status" value="1"/>
</dbReference>
<dbReference type="PROSITE" id="PS00136">
    <property type="entry name" value="SUBTILASE_ASP"/>
    <property type="match status" value="1"/>
</dbReference>
<organism evidence="8 9">
    <name type="scientific">Noviherbaspirillum saxi</name>
    <dbReference type="NCBI Taxonomy" id="2320863"/>
    <lineage>
        <taxon>Bacteria</taxon>
        <taxon>Pseudomonadati</taxon>
        <taxon>Pseudomonadota</taxon>
        <taxon>Betaproteobacteria</taxon>
        <taxon>Burkholderiales</taxon>
        <taxon>Oxalobacteraceae</taxon>
        <taxon>Noviherbaspirillum</taxon>
    </lineage>
</organism>
<feature type="active site" description="Charge relay system" evidence="5">
    <location>
        <position position="341"/>
    </location>
</feature>
<dbReference type="AlphaFoldDB" id="A0A3A3FMR9"/>
<dbReference type="InterPro" id="IPR023828">
    <property type="entry name" value="Peptidase_S8_Ser-AS"/>
</dbReference>
<dbReference type="PROSITE" id="PS51892">
    <property type="entry name" value="SUBTILASE"/>
    <property type="match status" value="1"/>
</dbReference>